<name>B4D2X4_9BACT</name>
<evidence type="ECO:0000313" key="2">
    <source>
        <dbReference type="Proteomes" id="UP000005824"/>
    </source>
</evidence>
<sequence length="138" mass="14962">MNRLLNVEPVTVSKFTGAYRGDARVSSCLKTSNVILQLSTHGPKTIPNRDIRILVGCFEIVGLAPVTVAVLCDCGATRWRVRNDEFLAGDVDFNTNMKRGAVVVMLGRCLELHVATGHSIVKFAEGFGLLLDTSNDSV</sequence>
<dbReference type="EMBL" id="ABVL01000009">
    <property type="protein sequence ID" value="EDY19085.1"/>
    <property type="molecule type" value="Genomic_DNA"/>
</dbReference>
<keyword evidence="2" id="KW-1185">Reference proteome</keyword>
<dbReference type="Proteomes" id="UP000005824">
    <property type="component" value="Unassembled WGS sequence"/>
</dbReference>
<evidence type="ECO:0000313" key="1">
    <source>
        <dbReference type="EMBL" id="EDY19085.1"/>
    </source>
</evidence>
<accession>B4D2X4</accession>
<dbReference type="STRING" id="497964.CfE428DRAFT_3262"/>
<dbReference type="AlphaFoldDB" id="B4D2X4"/>
<protein>
    <submittedName>
        <fullName evidence="1">Uncharacterized protein</fullName>
    </submittedName>
</protein>
<comment type="caution">
    <text evidence="1">The sequence shown here is derived from an EMBL/GenBank/DDBJ whole genome shotgun (WGS) entry which is preliminary data.</text>
</comment>
<organism evidence="1 2">
    <name type="scientific">Chthoniobacter flavus Ellin428</name>
    <dbReference type="NCBI Taxonomy" id="497964"/>
    <lineage>
        <taxon>Bacteria</taxon>
        <taxon>Pseudomonadati</taxon>
        <taxon>Verrucomicrobiota</taxon>
        <taxon>Spartobacteria</taxon>
        <taxon>Chthoniobacterales</taxon>
        <taxon>Chthoniobacteraceae</taxon>
        <taxon>Chthoniobacter</taxon>
    </lineage>
</organism>
<dbReference type="InParanoid" id="B4D2X4"/>
<proteinExistence type="predicted"/>
<gene>
    <name evidence="1" type="ORF">CfE428DRAFT_3262</name>
</gene>
<reference evidence="1 2" key="1">
    <citation type="journal article" date="2011" name="J. Bacteriol.">
        <title>Genome sequence of Chthoniobacter flavus Ellin428, an aerobic heterotrophic soil bacterium.</title>
        <authorList>
            <person name="Kant R."/>
            <person name="van Passel M.W."/>
            <person name="Palva A."/>
            <person name="Lucas S."/>
            <person name="Lapidus A."/>
            <person name="Glavina Del Rio T."/>
            <person name="Dalin E."/>
            <person name="Tice H."/>
            <person name="Bruce D."/>
            <person name="Goodwin L."/>
            <person name="Pitluck S."/>
            <person name="Larimer F.W."/>
            <person name="Land M.L."/>
            <person name="Hauser L."/>
            <person name="Sangwan P."/>
            <person name="de Vos W.M."/>
            <person name="Janssen P.H."/>
            <person name="Smidt H."/>
        </authorList>
    </citation>
    <scope>NUCLEOTIDE SEQUENCE [LARGE SCALE GENOMIC DNA]</scope>
    <source>
        <strain evidence="1 2">Ellin428</strain>
    </source>
</reference>